<sequence>MGDISTPIVQFNDVSFNYKSDEPLALSDVSFSIPKGKWTSIVGHNGSGKSTIAKLMVGIEKATSGEVLYDGQVVNENLLTEVRQNVGIVFQNPENQFVGATVEFDVAFGLENQGISHAEMHQVVPQALAEVDMTDYAQNEPQSLSGGQKQRVAIAGVLALNAQVIVLDEATSMLDPEGRQYLNQLIRQVNAEKEVTIISITHDLSEAMEADHLIVLDKGTVFHSGSPEEIFNQGSALKDIGLDLPFSMRIHELLGYPLEYVTYQGLVDKL</sequence>
<evidence type="ECO:0000256" key="8">
    <source>
        <dbReference type="ARBA" id="ARBA00023136"/>
    </source>
</evidence>
<dbReference type="OrthoDB" id="9784332at2"/>
<dbReference type="PROSITE" id="PS00211">
    <property type="entry name" value="ABC_TRANSPORTER_1"/>
    <property type="match status" value="1"/>
</dbReference>
<dbReference type="InterPro" id="IPR017871">
    <property type="entry name" value="ABC_transporter-like_CS"/>
</dbReference>
<organism evidence="11 12">
    <name type="scientific">Staphylococcus arlettae</name>
    <dbReference type="NCBI Taxonomy" id="29378"/>
    <lineage>
        <taxon>Bacteria</taxon>
        <taxon>Bacillati</taxon>
        <taxon>Bacillota</taxon>
        <taxon>Bacilli</taxon>
        <taxon>Bacillales</taxon>
        <taxon>Staphylococcaceae</taxon>
        <taxon>Staphylococcus</taxon>
    </lineage>
</organism>
<keyword evidence="13" id="KW-1185">Reference proteome</keyword>
<evidence type="ECO:0000313" key="12">
    <source>
        <dbReference type="Proteomes" id="UP000254956"/>
    </source>
</evidence>
<evidence type="ECO:0000256" key="7">
    <source>
        <dbReference type="ARBA" id="ARBA00022967"/>
    </source>
</evidence>
<evidence type="ECO:0000256" key="5">
    <source>
        <dbReference type="ARBA" id="ARBA00022741"/>
    </source>
</evidence>
<evidence type="ECO:0000256" key="2">
    <source>
        <dbReference type="ARBA" id="ARBA00005417"/>
    </source>
</evidence>
<dbReference type="RefSeq" id="WP_103388490.1">
    <property type="nucleotide sequence ID" value="NZ_BKAV01000022.1"/>
</dbReference>
<dbReference type="SUPFAM" id="SSF52540">
    <property type="entry name" value="P-loop containing nucleoside triphosphate hydrolases"/>
    <property type="match status" value="1"/>
</dbReference>
<proteinExistence type="inferred from homology"/>
<dbReference type="NCBIfam" id="NF010167">
    <property type="entry name" value="PRK13648.1"/>
    <property type="match status" value="1"/>
</dbReference>
<keyword evidence="3" id="KW-0813">Transport</keyword>
<dbReference type="NCBIfam" id="TIGR04520">
    <property type="entry name" value="ECF_ATPase_1"/>
    <property type="match status" value="1"/>
</dbReference>
<feature type="domain" description="ABC transporter" evidence="9">
    <location>
        <begin position="9"/>
        <end position="243"/>
    </location>
</feature>
<dbReference type="CDD" id="cd03225">
    <property type="entry name" value="ABC_cobalt_CbiO_domain1"/>
    <property type="match status" value="1"/>
</dbReference>
<dbReference type="SMART" id="SM00382">
    <property type="entry name" value="AAA"/>
    <property type="match status" value="1"/>
</dbReference>
<dbReference type="Gene3D" id="3.40.50.300">
    <property type="entry name" value="P-loop containing nucleotide triphosphate hydrolases"/>
    <property type="match status" value="1"/>
</dbReference>
<dbReference type="GO" id="GO:0016887">
    <property type="term" value="F:ATP hydrolysis activity"/>
    <property type="evidence" value="ECO:0007669"/>
    <property type="project" value="InterPro"/>
</dbReference>
<keyword evidence="4" id="KW-1003">Cell membrane</keyword>
<dbReference type="InterPro" id="IPR003439">
    <property type="entry name" value="ABC_transporter-like_ATP-bd"/>
</dbReference>
<dbReference type="GO" id="GO:0042626">
    <property type="term" value="F:ATPase-coupled transmembrane transporter activity"/>
    <property type="evidence" value="ECO:0007669"/>
    <property type="project" value="TreeGrafter"/>
</dbReference>
<dbReference type="EMBL" id="BKAV01000022">
    <property type="protein sequence ID" value="GEQ00832.1"/>
    <property type="molecule type" value="Genomic_DNA"/>
</dbReference>
<dbReference type="GO" id="GO:0015087">
    <property type="term" value="F:cobalt ion transmembrane transporter activity"/>
    <property type="evidence" value="ECO:0007669"/>
    <property type="project" value="UniProtKB-ARBA"/>
</dbReference>
<reference evidence="10 13" key="2">
    <citation type="submission" date="2019-07" db="EMBL/GenBank/DDBJ databases">
        <title>Whole genome shotgun sequence of Staphylococcus arlettae NBRC 109765.</title>
        <authorList>
            <person name="Hosoyama A."/>
            <person name="Uohara A."/>
            <person name="Ohji S."/>
            <person name="Ichikawa N."/>
        </authorList>
    </citation>
    <scope>NUCLEOTIDE SEQUENCE [LARGE SCALE GENOMIC DNA]</scope>
    <source>
        <strain evidence="10 13">NBRC 109765</strain>
    </source>
</reference>
<dbReference type="Proteomes" id="UP000254956">
    <property type="component" value="Unassembled WGS sequence"/>
</dbReference>
<name>A0A2T7BUA0_9STAP</name>
<keyword evidence="7" id="KW-1278">Translocase</keyword>
<keyword evidence="8" id="KW-0472">Membrane</keyword>
<reference evidence="11 12" key="1">
    <citation type="submission" date="2018-06" db="EMBL/GenBank/DDBJ databases">
        <authorList>
            <consortium name="Pathogen Informatics"/>
            <person name="Doyle S."/>
        </authorList>
    </citation>
    <scope>NUCLEOTIDE SEQUENCE [LARGE SCALE GENOMIC DNA]</scope>
    <source>
        <strain evidence="11 12">NCTC12413</strain>
    </source>
</reference>
<evidence type="ECO:0000313" key="13">
    <source>
        <dbReference type="Proteomes" id="UP000321598"/>
    </source>
</evidence>
<evidence type="ECO:0000259" key="9">
    <source>
        <dbReference type="PROSITE" id="PS50893"/>
    </source>
</evidence>
<evidence type="ECO:0000256" key="4">
    <source>
        <dbReference type="ARBA" id="ARBA00022475"/>
    </source>
</evidence>
<dbReference type="InterPro" id="IPR027417">
    <property type="entry name" value="P-loop_NTPase"/>
</dbReference>
<dbReference type="PROSITE" id="PS50893">
    <property type="entry name" value="ABC_TRANSPORTER_2"/>
    <property type="match status" value="1"/>
</dbReference>
<dbReference type="FunFam" id="3.40.50.300:FF:000224">
    <property type="entry name" value="Energy-coupling factor transporter ATP-binding protein EcfA"/>
    <property type="match status" value="1"/>
</dbReference>
<keyword evidence="5" id="KW-0547">Nucleotide-binding</keyword>
<dbReference type="Proteomes" id="UP000321598">
    <property type="component" value="Unassembled WGS sequence"/>
</dbReference>
<dbReference type="STRING" id="1212545.SARL_02385"/>
<evidence type="ECO:0000256" key="1">
    <source>
        <dbReference type="ARBA" id="ARBA00004202"/>
    </source>
</evidence>
<dbReference type="PANTHER" id="PTHR43553">
    <property type="entry name" value="HEAVY METAL TRANSPORTER"/>
    <property type="match status" value="1"/>
</dbReference>
<keyword evidence="11" id="KW-0378">Hydrolase</keyword>
<dbReference type="GO" id="GO:0043190">
    <property type="term" value="C:ATP-binding cassette (ABC) transporter complex"/>
    <property type="evidence" value="ECO:0007669"/>
    <property type="project" value="TreeGrafter"/>
</dbReference>
<dbReference type="InterPro" id="IPR050095">
    <property type="entry name" value="ECF_ABC_transporter_ATP-bd"/>
</dbReference>
<evidence type="ECO:0000256" key="3">
    <source>
        <dbReference type="ARBA" id="ARBA00022448"/>
    </source>
</evidence>
<comment type="similarity">
    <text evidence="2">Belongs to the ABC transporter superfamily.</text>
</comment>
<dbReference type="PANTHER" id="PTHR43553:SF24">
    <property type="entry name" value="ENERGY-COUPLING FACTOR TRANSPORTER ATP-BINDING PROTEIN ECFA1"/>
    <property type="match status" value="1"/>
</dbReference>
<accession>A0A2T7BUA0</accession>
<dbReference type="GO" id="GO:0005524">
    <property type="term" value="F:ATP binding"/>
    <property type="evidence" value="ECO:0007669"/>
    <property type="project" value="UniProtKB-KW"/>
</dbReference>
<dbReference type="Pfam" id="PF00005">
    <property type="entry name" value="ABC_tran"/>
    <property type="match status" value="1"/>
</dbReference>
<evidence type="ECO:0000313" key="10">
    <source>
        <dbReference type="EMBL" id="GEQ00832.1"/>
    </source>
</evidence>
<dbReference type="AlphaFoldDB" id="A0A2T7BUA0"/>
<evidence type="ECO:0000313" key="11">
    <source>
        <dbReference type="EMBL" id="SUJ13642.1"/>
    </source>
</evidence>
<protein>
    <submittedName>
        <fullName evidence="11">Cobalt transporter ATP-binding subunit</fullName>
        <ecNumber evidence="11">3.6.3.-</ecNumber>
    </submittedName>
    <submittedName>
        <fullName evidence="10">Energy-coupling factor transporter ATP-binding protein EcfA1</fullName>
    </submittedName>
</protein>
<gene>
    <name evidence="11" type="primary">cbiO_1</name>
    <name evidence="10" type="synonym">ecfA1</name>
    <name evidence="11" type="ORF">NCTC12413_00728</name>
    <name evidence="10" type="ORF">SAR03_18690</name>
</gene>
<evidence type="ECO:0000256" key="6">
    <source>
        <dbReference type="ARBA" id="ARBA00022840"/>
    </source>
</evidence>
<dbReference type="InterPro" id="IPR015856">
    <property type="entry name" value="ABC_transpr_CbiO/EcfA_su"/>
</dbReference>
<dbReference type="EC" id="3.6.3.-" evidence="11"/>
<comment type="subcellular location">
    <subcellularLocation>
        <location evidence="1">Cell membrane</location>
        <topology evidence="1">Peripheral membrane protein</topology>
    </subcellularLocation>
</comment>
<dbReference type="EMBL" id="UGZE01000001">
    <property type="protein sequence ID" value="SUJ13642.1"/>
    <property type="molecule type" value="Genomic_DNA"/>
</dbReference>
<dbReference type="InterPro" id="IPR030947">
    <property type="entry name" value="EcfA_1"/>
</dbReference>
<keyword evidence="6 11" id="KW-0067">ATP-binding</keyword>
<dbReference type="InterPro" id="IPR003593">
    <property type="entry name" value="AAA+_ATPase"/>
</dbReference>